<feature type="domain" description="DUF4158" evidence="6">
    <location>
        <begin position="12"/>
        <end position="167"/>
    </location>
</feature>
<evidence type="ECO:0000256" key="1">
    <source>
        <dbReference type="ARBA" id="ARBA00009402"/>
    </source>
</evidence>
<evidence type="ECO:0000313" key="7">
    <source>
        <dbReference type="EMBL" id="MEJ8852232.1"/>
    </source>
</evidence>
<proteinExistence type="inferred from homology"/>
<name>A0ABU8X0I4_9BURK</name>
<evidence type="ECO:0000256" key="4">
    <source>
        <dbReference type="ARBA" id="ARBA00023172"/>
    </source>
</evidence>
<comment type="caution">
    <text evidence="7">The sequence shown here is derived from an EMBL/GenBank/DDBJ whole genome shotgun (WGS) entry which is preliminary data.</text>
</comment>
<evidence type="ECO:0000256" key="3">
    <source>
        <dbReference type="ARBA" id="ARBA00023125"/>
    </source>
</evidence>
<gene>
    <name evidence="7" type="ORF">WKW82_36775</name>
</gene>
<evidence type="ECO:0000259" key="6">
    <source>
        <dbReference type="Pfam" id="PF13700"/>
    </source>
</evidence>
<evidence type="ECO:0000313" key="8">
    <source>
        <dbReference type="Proteomes" id="UP001385892"/>
    </source>
</evidence>
<sequence>MSTYMYRFVGLEALPSRLTDFDLQYFFRLGDGDVEAIRQRFRSDRRVAGALQLLFLHACGRPMDRFSVLPRNLLQYVAETLAVPPLTIASLRSLYQRRPTLYEHQQWARDYLGLRELDSDAEAALVAMPALHAADAPHPDDLATSARHWLYDHRVLIPGERRVQDWARNAFAATESVIRKAMASEVSPAVVRRCLKSAHSQRADAGCSHLEWLKTPSGRHGSSTLAVILEKIAYLKSLGVHEWLLAGISLPKQHAYAQQVQARRPAKNRELKESRQAIELVCFLRLSLLELTDIAVQQSLRRSQQLFREATQKVRTTREFSDSAARTQVGLARDVLRDGAISVQARCIEADRLLTEILDVPHKSFASEVRKVLSTDHQRVKAFLGGLQSLDFGGRAKDPAFDQLVAWRELQGMKASELPGDFVVPDVGATWHDLVRDADPRSGLRAFAACTMMSLRKSLRNGRVWIDHSLSYRSREQMLISPIEWARDRNAYLSLLGMPACADPLVAPLLDNLTAGVAAVAEVCEQGLLNIDARGMLHLPAVTALPHEGEPRRLRDLIYLKIGRVQFPDLLLEIDAQCNYSEALLGHRAETVDELLALYAALLAHGTDIDAKNVAAMIPGLDTARVSVAMRALETPGRLRRANERVVEFQGRVPIAAHWGDGAKGSADMMSLEASRHLWSARTDPRRRTYAAGIYTHVLDRWGIVYDQPIVLNERQAGVAIEGVERHNRSDDRIRLSLLAVDTHGYSSSAMSVAKLLGFDLCPRLQDLSERKLFLPAGFAVPEGIERATVKRVSRRAIHEGWDDLMRVVASIRIGKIGADVALRLLGTAAQGDPAYRAADHLGRLLRSIFLCDYIAIPDFRREIHTLLSRGESVHQLQRAVYTGKVAPERGRRRDEMRAISGAHALLTNIVLAWNTSRMDDAVQRLRKDGIDIDDAWLRRIAPVHFAHINFRGTFRFRIEIYASALLQPGAAPRVSADA</sequence>
<dbReference type="EMBL" id="JBBKZT010000034">
    <property type="protein sequence ID" value="MEJ8852232.1"/>
    <property type="molecule type" value="Genomic_DNA"/>
</dbReference>
<reference evidence="7 8" key="1">
    <citation type="submission" date="2024-03" db="EMBL/GenBank/DDBJ databases">
        <title>Novel species of the genus Variovorax.</title>
        <authorList>
            <person name="Liu Q."/>
            <person name="Xin Y.-H."/>
        </authorList>
    </citation>
    <scope>NUCLEOTIDE SEQUENCE [LARGE SCALE GENOMIC DNA]</scope>
    <source>
        <strain evidence="7 8">KACC 18900</strain>
    </source>
</reference>
<keyword evidence="4" id="KW-0233">DNA recombination</keyword>
<feature type="domain" description="Tn3 transposase DDE" evidence="5">
    <location>
        <begin position="569"/>
        <end position="955"/>
    </location>
</feature>
<dbReference type="RefSeq" id="WP_340348143.1">
    <property type="nucleotide sequence ID" value="NZ_JBBKZT010000034.1"/>
</dbReference>
<comment type="similarity">
    <text evidence="1">Belongs to the transposase 7 family.</text>
</comment>
<dbReference type="InterPro" id="IPR002513">
    <property type="entry name" value="Tn3_Tnp_DDE_dom"/>
</dbReference>
<dbReference type="Pfam" id="PF01526">
    <property type="entry name" value="DDE_Tnp_Tn3"/>
    <property type="match status" value="1"/>
</dbReference>
<dbReference type="Proteomes" id="UP001385892">
    <property type="component" value="Unassembled WGS sequence"/>
</dbReference>
<keyword evidence="8" id="KW-1185">Reference proteome</keyword>
<dbReference type="InterPro" id="IPR047653">
    <property type="entry name" value="Tn3-like_transpos"/>
</dbReference>
<accession>A0ABU8X0I4</accession>
<dbReference type="Pfam" id="PF13700">
    <property type="entry name" value="DUF4158"/>
    <property type="match status" value="1"/>
</dbReference>
<evidence type="ECO:0000259" key="5">
    <source>
        <dbReference type="Pfam" id="PF01526"/>
    </source>
</evidence>
<dbReference type="NCBIfam" id="NF033527">
    <property type="entry name" value="transpos_Tn3"/>
    <property type="match status" value="1"/>
</dbReference>
<dbReference type="InterPro" id="IPR025296">
    <property type="entry name" value="DUF4158"/>
</dbReference>
<keyword evidence="3" id="KW-0238">DNA-binding</keyword>
<protein>
    <submittedName>
        <fullName evidence="7">Tn3 family transposase</fullName>
    </submittedName>
</protein>
<evidence type="ECO:0000256" key="2">
    <source>
        <dbReference type="ARBA" id="ARBA00022578"/>
    </source>
</evidence>
<keyword evidence="2" id="KW-0815">Transposition</keyword>
<organism evidence="7 8">
    <name type="scientific">Variovorax rhizosphaerae</name>
    <dbReference type="NCBI Taxonomy" id="1836200"/>
    <lineage>
        <taxon>Bacteria</taxon>
        <taxon>Pseudomonadati</taxon>
        <taxon>Pseudomonadota</taxon>
        <taxon>Betaproteobacteria</taxon>
        <taxon>Burkholderiales</taxon>
        <taxon>Comamonadaceae</taxon>
        <taxon>Variovorax</taxon>
    </lineage>
</organism>